<name>A0A1E7WHE5_9BURK</name>
<dbReference type="PATRIC" id="fig|762836.4.peg.3423"/>
<dbReference type="EMBL" id="LROM01000093">
    <property type="protein sequence ID" value="OEZ98055.1"/>
    <property type="molecule type" value="Genomic_DNA"/>
</dbReference>
<organism evidence="1 2">
    <name type="scientific">Duganella phyllosphaerae</name>
    <dbReference type="NCBI Taxonomy" id="762836"/>
    <lineage>
        <taxon>Bacteria</taxon>
        <taxon>Pseudomonadati</taxon>
        <taxon>Pseudomonadota</taxon>
        <taxon>Betaproteobacteria</taxon>
        <taxon>Burkholderiales</taxon>
        <taxon>Oxalobacteraceae</taxon>
        <taxon>Telluria group</taxon>
        <taxon>Duganella</taxon>
    </lineage>
</organism>
<dbReference type="RefSeq" id="WP_070249591.1">
    <property type="nucleotide sequence ID" value="NZ_LROM01000093.1"/>
</dbReference>
<dbReference type="AlphaFoldDB" id="A0A1E7WHE5"/>
<dbReference type="InterPro" id="IPR003719">
    <property type="entry name" value="Phenazine_PhzF-like"/>
</dbReference>
<sequence length="263" mass="27839">MQVHEFRCFGEQPGDGNPALVIAGDRSQPEARQAFARECNTTCVWIDPPDEAGIVATVDYFYPHTRSPLCLHATLAVGQRLFMQHGQGNELTLKTAVHGQRLGLVPGANGEVFVRLQQQDAPQPDVAPELIGTLLAAPGLAPLAPARVSSIGSPKLLVEVADAAILNGLTPDLPAILAWGKTTRVNGIYAWCKLDDGSYEGRNFNHLDPALEDSATGVAAGALTALLGHGITLRQGRATGHACLIATHIDRDDILVGGRVQLA</sequence>
<dbReference type="SUPFAM" id="SSF54506">
    <property type="entry name" value="Diaminopimelate epimerase-like"/>
    <property type="match status" value="1"/>
</dbReference>
<dbReference type="OrthoDB" id="9788221at2"/>
<dbReference type="Pfam" id="PF02567">
    <property type="entry name" value="PhzC-PhzF"/>
    <property type="match status" value="1"/>
</dbReference>
<keyword evidence="1" id="KW-0413">Isomerase</keyword>
<reference evidence="2" key="1">
    <citation type="journal article" date="2016" name="Front. Microbiol.">
        <title>Molecular Keys to the Janthinobacterium and Duganella spp. Interaction with the Plant Pathogen Fusarium graminearum.</title>
        <authorList>
            <person name="Haack F.S."/>
            <person name="Poehlein A."/>
            <person name="Kroger C."/>
            <person name="Voigt C.A."/>
            <person name="Piepenbring M."/>
            <person name="Bode H.B."/>
            <person name="Daniel R."/>
            <person name="Schafer W."/>
            <person name="Streit W.R."/>
        </authorList>
    </citation>
    <scope>NUCLEOTIDE SEQUENCE [LARGE SCALE GENOMIC DNA]</scope>
    <source>
        <strain evidence="2">T54</strain>
    </source>
</reference>
<accession>A0A1E7WHE5</accession>
<dbReference type="Proteomes" id="UP000175989">
    <property type="component" value="Unassembled WGS sequence"/>
</dbReference>
<dbReference type="PIRSF" id="PIRSF016184">
    <property type="entry name" value="PhzC_PhzF"/>
    <property type="match status" value="1"/>
</dbReference>
<evidence type="ECO:0000313" key="2">
    <source>
        <dbReference type="Proteomes" id="UP000175989"/>
    </source>
</evidence>
<dbReference type="GO" id="GO:0016853">
    <property type="term" value="F:isomerase activity"/>
    <property type="evidence" value="ECO:0007669"/>
    <property type="project" value="UniProtKB-KW"/>
</dbReference>
<dbReference type="EC" id="5.1.-.-" evidence="1"/>
<dbReference type="Gene3D" id="3.10.310.10">
    <property type="entry name" value="Diaminopimelate Epimerase, Chain A, domain 1"/>
    <property type="match status" value="2"/>
</dbReference>
<gene>
    <name evidence="1" type="primary">yddE</name>
    <name evidence="1" type="ORF">DUPY_33280</name>
</gene>
<proteinExistence type="predicted"/>
<keyword evidence="2" id="KW-1185">Reference proteome</keyword>
<comment type="caution">
    <text evidence="1">The sequence shown here is derived from an EMBL/GenBank/DDBJ whole genome shotgun (WGS) entry which is preliminary data.</text>
</comment>
<evidence type="ECO:0000313" key="1">
    <source>
        <dbReference type="EMBL" id="OEZ98055.1"/>
    </source>
</evidence>
<protein>
    <submittedName>
        <fullName evidence="1">Putative isomerase YddE</fullName>
        <ecNumber evidence="1">5.1.-.-</ecNumber>
    </submittedName>
</protein>